<dbReference type="Proteomes" id="UP001163046">
    <property type="component" value="Unassembled WGS sequence"/>
</dbReference>
<gene>
    <name evidence="1" type="ORF">OS493_006916</name>
</gene>
<comment type="caution">
    <text evidence="1">The sequence shown here is derived from an EMBL/GenBank/DDBJ whole genome shotgun (WGS) entry which is preliminary data.</text>
</comment>
<keyword evidence="2" id="KW-1185">Reference proteome</keyword>
<sequence>ACMAPAVNLNDSSSPDGPLSSTFLAEAMLVEVLLNLPLLFNASLPLFSFDLNAASAFAAEELLRRGQTNIMPYLLFIFTSTSDLHQL</sequence>
<evidence type="ECO:0000313" key="2">
    <source>
        <dbReference type="Proteomes" id="UP001163046"/>
    </source>
</evidence>
<dbReference type="EMBL" id="MU825875">
    <property type="protein sequence ID" value="KAJ7386882.1"/>
    <property type="molecule type" value="Genomic_DNA"/>
</dbReference>
<dbReference type="AlphaFoldDB" id="A0A9W9ZSG2"/>
<organism evidence="1 2">
    <name type="scientific">Desmophyllum pertusum</name>
    <dbReference type="NCBI Taxonomy" id="174260"/>
    <lineage>
        <taxon>Eukaryota</taxon>
        <taxon>Metazoa</taxon>
        <taxon>Cnidaria</taxon>
        <taxon>Anthozoa</taxon>
        <taxon>Hexacorallia</taxon>
        <taxon>Scleractinia</taxon>
        <taxon>Caryophylliina</taxon>
        <taxon>Caryophylliidae</taxon>
        <taxon>Desmophyllum</taxon>
    </lineage>
</organism>
<name>A0A9W9ZSG2_9CNID</name>
<feature type="non-terminal residue" evidence="1">
    <location>
        <position position="1"/>
    </location>
</feature>
<evidence type="ECO:0000313" key="1">
    <source>
        <dbReference type="EMBL" id="KAJ7386882.1"/>
    </source>
</evidence>
<protein>
    <submittedName>
        <fullName evidence="1">Uncharacterized protein</fullName>
    </submittedName>
</protein>
<reference evidence="1" key="1">
    <citation type="submission" date="2023-01" db="EMBL/GenBank/DDBJ databases">
        <title>Genome assembly of the deep-sea coral Lophelia pertusa.</title>
        <authorList>
            <person name="Herrera S."/>
            <person name="Cordes E."/>
        </authorList>
    </citation>
    <scope>NUCLEOTIDE SEQUENCE</scope>
    <source>
        <strain evidence="1">USNM1676648</strain>
        <tissue evidence="1">Polyp</tissue>
    </source>
</reference>
<accession>A0A9W9ZSG2</accession>
<proteinExistence type="predicted"/>